<keyword evidence="2" id="KW-0813">Transport</keyword>
<accession>A0ABX9XDB3</accession>
<feature type="domain" description="Thioredoxin" evidence="7">
    <location>
        <begin position="1"/>
        <end position="112"/>
    </location>
</feature>
<dbReference type="Pfam" id="PF14559">
    <property type="entry name" value="TPR_19"/>
    <property type="match status" value="1"/>
</dbReference>
<dbReference type="SUPFAM" id="SSF48452">
    <property type="entry name" value="TPR-like"/>
    <property type="match status" value="1"/>
</dbReference>
<proteinExistence type="inferred from homology"/>
<protein>
    <recommendedName>
        <fullName evidence="6">Thioredoxin</fullName>
    </recommendedName>
</protein>
<dbReference type="Pfam" id="PF00085">
    <property type="entry name" value="Thioredoxin"/>
    <property type="match status" value="1"/>
</dbReference>
<evidence type="ECO:0000259" key="7">
    <source>
        <dbReference type="PROSITE" id="PS51352"/>
    </source>
</evidence>
<evidence type="ECO:0000256" key="6">
    <source>
        <dbReference type="NCBIfam" id="TIGR01068"/>
    </source>
</evidence>
<reference evidence="8 9" key="1">
    <citation type="submission" date="2018-11" db="EMBL/GenBank/DDBJ databases">
        <authorList>
            <person name="Jang G.I."/>
            <person name="Hwang C.Y."/>
        </authorList>
    </citation>
    <scope>NUCLEOTIDE SEQUENCE [LARGE SCALE GENOMIC DNA]</scope>
    <source>
        <strain evidence="8 9">SSM26</strain>
    </source>
</reference>
<comment type="similarity">
    <text evidence="1">Belongs to the thioredoxin family.</text>
</comment>
<dbReference type="InterPro" id="IPR013766">
    <property type="entry name" value="Thioredoxin_domain"/>
</dbReference>
<evidence type="ECO:0000256" key="2">
    <source>
        <dbReference type="ARBA" id="ARBA00022448"/>
    </source>
</evidence>
<keyword evidence="9" id="KW-1185">Reference proteome</keyword>
<dbReference type="PROSITE" id="PS51352">
    <property type="entry name" value="THIOREDOXIN_2"/>
    <property type="match status" value="1"/>
</dbReference>
<dbReference type="RefSeq" id="WP_123891197.1">
    <property type="nucleotide sequence ID" value="NZ_RKKU01000034.1"/>
</dbReference>
<dbReference type="PRINTS" id="PR00421">
    <property type="entry name" value="THIOREDOXIN"/>
</dbReference>
<evidence type="ECO:0000256" key="1">
    <source>
        <dbReference type="ARBA" id="ARBA00008987"/>
    </source>
</evidence>
<keyword evidence="4" id="KW-1015">Disulfide bond</keyword>
<dbReference type="PANTHER" id="PTHR45663:SF11">
    <property type="entry name" value="GEO12009P1"/>
    <property type="match status" value="1"/>
</dbReference>
<dbReference type="Proteomes" id="UP000275199">
    <property type="component" value="Unassembled WGS sequence"/>
</dbReference>
<dbReference type="Pfam" id="PF14561">
    <property type="entry name" value="TPR_20"/>
    <property type="match status" value="1"/>
</dbReference>
<evidence type="ECO:0000256" key="5">
    <source>
        <dbReference type="ARBA" id="ARBA00023284"/>
    </source>
</evidence>
<evidence type="ECO:0000313" key="9">
    <source>
        <dbReference type="Proteomes" id="UP000275199"/>
    </source>
</evidence>
<gene>
    <name evidence="8" type="primary">trxA</name>
    <name evidence="8" type="ORF">EF096_18360</name>
</gene>
<keyword evidence="3" id="KW-0249">Electron transport</keyword>
<dbReference type="NCBIfam" id="TIGR01068">
    <property type="entry name" value="thioredoxin"/>
    <property type="match status" value="1"/>
</dbReference>
<dbReference type="Gene3D" id="3.40.30.10">
    <property type="entry name" value="Glutaredoxin"/>
    <property type="match status" value="1"/>
</dbReference>
<dbReference type="PROSITE" id="PS00194">
    <property type="entry name" value="THIOREDOXIN_1"/>
    <property type="match status" value="1"/>
</dbReference>
<dbReference type="InterPro" id="IPR011990">
    <property type="entry name" value="TPR-like_helical_dom_sf"/>
</dbReference>
<dbReference type="InterPro" id="IPR005746">
    <property type="entry name" value="Thioredoxin"/>
</dbReference>
<comment type="caution">
    <text evidence="8">The sequence shown here is derived from an EMBL/GenBank/DDBJ whole genome shotgun (WGS) entry which is preliminary data.</text>
</comment>
<dbReference type="InterPro" id="IPR017937">
    <property type="entry name" value="Thioredoxin_CS"/>
</dbReference>
<dbReference type="InterPro" id="IPR036249">
    <property type="entry name" value="Thioredoxin-like_sf"/>
</dbReference>
<organism evidence="8 9">
    <name type="scientific">Pseudomonas neustonica</name>
    <dbReference type="NCBI Taxonomy" id="2487346"/>
    <lineage>
        <taxon>Bacteria</taxon>
        <taxon>Pseudomonadati</taxon>
        <taxon>Pseudomonadota</taxon>
        <taxon>Gammaproteobacteria</taxon>
        <taxon>Pseudomonadales</taxon>
        <taxon>Pseudomonadaceae</taxon>
        <taxon>Pseudomonas</taxon>
    </lineage>
</organism>
<evidence type="ECO:0000313" key="8">
    <source>
        <dbReference type="EMBL" id="ROZ81070.1"/>
    </source>
</evidence>
<evidence type="ECO:0000256" key="4">
    <source>
        <dbReference type="ARBA" id="ARBA00023157"/>
    </source>
</evidence>
<dbReference type="CDD" id="cd02956">
    <property type="entry name" value="ybbN"/>
    <property type="match status" value="1"/>
</dbReference>
<dbReference type="SUPFAM" id="SSF52833">
    <property type="entry name" value="Thioredoxin-like"/>
    <property type="match status" value="1"/>
</dbReference>
<dbReference type="EMBL" id="RKKU01000034">
    <property type="protein sequence ID" value="ROZ81070.1"/>
    <property type="molecule type" value="Genomic_DNA"/>
</dbReference>
<dbReference type="Gene3D" id="1.25.40.10">
    <property type="entry name" value="Tetratricopeptide repeat domain"/>
    <property type="match status" value="2"/>
</dbReference>
<sequence length="295" mass="31923">MSSSYLFDVTTDTFDRYVLENSFHKPVLVDFWADWCAPCKALLPVLTSIADSYAGELLLAKVNCDQEAQLSERFGIRSLPTVVLFKDGQPVEGFAGIQTESAIRELLVPHIGAVPEAVAAEEPEPIDPAAQATALLEAGAAAEAIPLLQQAIADESSDALLLLLARALAETGELKDAEQVLGAISKPEAHKKAINDLNTQLVFLKQAVDFPAAELLTHRLASDPHDSEAAYQLAILSLARQDYESALGGLLSLMQSDRSYADGVAQKTLMQVFDLLGAADPVAIQYRRKLYQLLY</sequence>
<dbReference type="PANTHER" id="PTHR45663">
    <property type="entry name" value="GEO12009P1"/>
    <property type="match status" value="1"/>
</dbReference>
<keyword evidence="5" id="KW-0676">Redox-active center</keyword>
<evidence type="ECO:0000256" key="3">
    <source>
        <dbReference type="ARBA" id="ARBA00022982"/>
    </source>
</evidence>
<name>A0ABX9XDB3_9PSED</name>